<dbReference type="Proteomes" id="UP000186594">
    <property type="component" value="Unassembled WGS sequence"/>
</dbReference>
<dbReference type="InterPro" id="IPR055480">
    <property type="entry name" value="NAD-GDH_N"/>
</dbReference>
<gene>
    <name evidence="7" type="ORF">NEOLI_003717</name>
</gene>
<dbReference type="InterPro" id="IPR056365">
    <property type="entry name" value="NAD-GDH_2nd"/>
</dbReference>
<dbReference type="AlphaFoldDB" id="A0A1U7LU35"/>
<dbReference type="PANTHER" id="PTHR11606">
    <property type="entry name" value="GLUTAMATE DEHYDROGENASE"/>
    <property type="match status" value="1"/>
</dbReference>
<dbReference type="Gene3D" id="3.40.50.720">
    <property type="entry name" value="NAD(P)-binding Rossmann-like Domain"/>
    <property type="match status" value="1"/>
</dbReference>
<protein>
    <recommendedName>
        <fullName evidence="4">NAD-specific glutamate dehydrogenase</fullName>
        <ecNumber evidence="4">1.4.1.2</ecNumber>
    </recommendedName>
</protein>
<dbReference type="Pfam" id="PF23147">
    <property type="entry name" value="GDH2_N"/>
    <property type="match status" value="1"/>
</dbReference>
<dbReference type="SMART" id="SM00839">
    <property type="entry name" value="ELFV_dehydrog"/>
    <property type="match status" value="1"/>
</dbReference>
<dbReference type="EMBL" id="LXFE01000225">
    <property type="protein sequence ID" value="OLL26186.1"/>
    <property type="molecule type" value="Genomic_DNA"/>
</dbReference>
<dbReference type="InterPro" id="IPR046346">
    <property type="entry name" value="Aminoacid_DH-like_N_sf"/>
</dbReference>
<organism evidence="7 8">
    <name type="scientific">Neolecta irregularis (strain DAH-3)</name>
    <dbReference type="NCBI Taxonomy" id="1198029"/>
    <lineage>
        <taxon>Eukaryota</taxon>
        <taxon>Fungi</taxon>
        <taxon>Dikarya</taxon>
        <taxon>Ascomycota</taxon>
        <taxon>Taphrinomycotina</taxon>
        <taxon>Neolectales</taxon>
        <taxon>Neolectaceae</taxon>
        <taxon>Neolecta</taxon>
    </lineage>
</organism>
<keyword evidence="2 4" id="KW-0560">Oxidoreductase</keyword>
<keyword evidence="8" id="KW-1185">Reference proteome</keyword>
<dbReference type="SUPFAM" id="SSF53223">
    <property type="entry name" value="Aminoacid dehydrogenase-like, N-terminal domain"/>
    <property type="match status" value="1"/>
</dbReference>
<dbReference type="EC" id="1.4.1.2" evidence="4"/>
<name>A0A1U7LU35_NEOID</name>
<dbReference type="PANTHER" id="PTHR11606:SF24">
    <property type="entry name" value="NAD-SPECIFIC GLUTAMATE DEHYDROGENASE"/>
    <property type="match status" value="1"/>
</dbReference>
<keyword evidence="3 4" id="KW-0520">NAD</keyword>
<dbReference type="OMA" id="DEYGMTS"/>
<dbReference type="OrthoDB" id="184415at2759"/>
<reference evidence="7 8" key="1">
    <citation type="submission" date="2016-04" db="EMBL/GenBank/DDBJ databases">
        <title>Evolutionary innovation and constraint leading to complex multicellularity in the Ascomycota.</title>
        <authorList>
            <person name="Cisse O."/>
            <person name="Nguyen A."/>
            <person name="Hewitt D.A."/>
            <person name="Jedd G."/>
            <person name="Stajich J.E."/>
        </authorList>
    </citation>
    <scope>NUCLEOTIDE SEQUENCE [LARGE SCALE GENOMIC DNA]</scope>
    <source>
        <strain evidence="7 8">DAH-3</strain>
    </source>
</reference>
<evidence type="ECO:0000256" key="3">
    <source>
        <dbReference type="ARBA" id="ARBA00023027"/>
    </source>
</evidence>
<dbReference type="GO" id="GO:0006538">
    <property type="term" value="P:L-glutamate catabolic process"/>
    <property type="evidence" value="ECO:0007669"/>
    <property type="project" value="UniProtKB-UniRule"/>
</dbReference>
<comment type="caution">
    <text evidence="7">The sequence shown here is derived from an EMBL/GenBank/DDBJ whole genome shotgun (WGS) entry which is preliminary data.</text>
</comment>
<evidence type="ECO:0000313" key="7">
    <source>
        <dbReference type="EMBL" id="OLL26186.1"/>
    </source>
</evidence>
<dbReference type="PIRSF" id="PIRSF000184">
    <property type="entry name" value="GDH_NAD"/>
    <property type="match status" value="1"/>
</dbReference>
<dbReference type="InterPro" id="IPR016210">
    <property type="entry name" value="NAD-GDH_euk"/>
</dbReference>
<accession>A0A1U7LU35</accession>
<evidence type="ECO:0000256" key="4">
    <source>
        <dbReference type="PIRNR" id="PIRNR000184"/>
    </source>
</evidence>
<comment type="similarity">
    <text evidence="1 4">Belongs to the Glu/Leu/Phe/Val dehydrogenases family.</text>
</comment>
<evidence type="ECO:0000256" key="5">
    <source>
        <dbReference type="SAM" id="MobiDB-lite"/>
    </source>
</evidence>
<feature type="region of interest" description="Disordered" evidence="5">
    <location>
        <begin position="1"/>
        <end position="30"/>
    </location>
</feature>
<evidence type="ECO:0000259" key="6">
    <source>
        <dbReference type="SMART" id="SM00839"/>
    </source>
</evidence>
<dbReference type="Pfam" id="PF23152">
    <property type="entry name" value="GDH_2nd"/>
    <property type="match status" value="1"/>
</dbReference>
<dbReference type="InterPro" id="IPR006096">
    <property type="entry name" value="Glu/Leu/Phe/Val/Trp_DH_C"/>
</dbReference>
<evidence type="ECO:0000256" key="1">
    <source>
        <dbReference type="ARBA" id="ARBA00006382"/>
    </source>
</evidence>
<evidence type="ECO:0000256" key="2">
    <source>
        <dbReference type="ARBA" id="ARBA00023002"/>
    </source>
</evidence>
<comment type="function">
    <text evidence="4">NAD(+)-dependent glutamate dehydrogenase which degrades glutamate to ammonia and alpha-ketoglutarate.</text>
</comment>
<dbReference type="GO" id="GO:0005739">
    <property type="term" value="C:mitochondrion"/>
    <property type="evidence" value="ECO:0007669"/>
    <property type="project" value="UniProtKB-UniRule"/>
</dbReference>
<dbReference type="InterPro" id="IPR036291">
    <property type="entry name" value="NAD(P)-bd_dom_sf"/>
</dbReference>
<feature type="compositionally biased region" description="Polar residues" evidence="5">
    <location>
        <begin position="1"/>
        <end position="23"/>
    </location>
</feature>
<sequence length="1037" mass="116875">MTVPNGSSSIAFPTRTSGTSTPNAHVPGMADYNHHMKAEKPYETNVYEGKAEQMTEVTDIVLNMGFIPQSLVISEVAWFYSNLGIDDMYFQTSSVETIANHILALYSAKVSAFSRNSKSFDIKLNREIDESAVYILTARPGVSVVGGPQYEKRIDEKYLNNSSKSLAYRLETYCSPGPVSDNTENQLRCYFVKKCDFVQSDVPENLEQVDIKSVSDKTFLKKASQNILDIYQRLMNVVLTRSGPVIDVFDVEGSREKRLVVAYRHKTTKNFFSKLSDTYHAWELTSSRKYVEQFSNGVTIVLICLSPAHASRTTIPIEESIYQVMKDASLMFCHPNSPLQPLFQKRQLSLQETVYAHIGWIFAQHFLNRLGNEYTSLVRILNSDDPGHQEVLNNIKKRLRQDTFTREYILEIIMRYPELIKLLYVNFAMTHYVDPRSGELGPTLSYQRLQTSHPLTDQELHIHLKRVAKNSDEFLVLESFLVFNKHILKTNFYQPTKVAFGFRLDPAFLPEVEYPQKLFGMFMFVGAEFRGFHLRLKDVARGGVRVVKSRNREAYSINLRNCFDENYALAATQQRKNKDIPEGGSKGIILLDAEEQDKAFIAFQKYCDVMLDLLLRGESAGIKDPIIDLYKKPEIIFLGPDENTAEFMDWAAMHARYRGAPWWNSFTTGKSASTLGGIPHDVYGMTSLSIRQYILGIYKQFGLDETQVTKVQTGGPDGDLGSNEILLSKDKTIGVVDGSGVVYDPNGLDRAELVRLAKARSMVSHFDKEKLGKGGYKIMVEDVDIKLPSGEIIPDGVSFRDAFHLRVTSDIFVPCGGRPESINMSNVRKLFGADGKPHFKKPDCSLRSTGLSSLKTPVQIRHIHLPGIVLMFKGGVTSSSLEVLAGLALDDAEYDSLMCFQNHAATDYYESYVEDIKNIIIANAASEFAAIEKAHIATKKSRTLLSDDLSTAIVELRAELEKTDLLADKKARYSVFTKLLPKTLIERVGVETVIQRLPESYQRSMFAAYVASRFIYTYGLGTPGANVVNFYKFMSVI</sequence>
<dbReference type="SUPFAM" id="SSF51735">
    <property type="entry name" value="NAD(P)-binding Rossmann-fold domains"/>
    <property type="match status" value="1"/>
</dbReference>
<proteinExistence type="inferred from homology"/>
<evidence type="ECO:0000313" key="8">
    <source>
        <dbReference type="Proteomes" id="UP000186594"/>
    </source>
</evidence>
<dbReference type="Pfam" id="PF00208">
    <property type="entry name" value="ELFV_dehydrog"/>
    <property type="match status" value="1"/>
</dbReference>
<dbReference type="STRING" id="1198029.A0A1U7LU35"/>
<feature type="domain" description="Glutamate/phenylalanine/leucine/valine/L-tryptophan dehydrogenase C-terminal" evidence="6">
    <location>
        <begin position="677"/>
        <end position="939"/>
    </location>
</feature>
<dbReference type="GO" id="GO:0004352">
    <property type="term" value="F:glutamate dehydrogenase (NAD+) activity"/>
    <property type="evidence" value="ECO:0007669"/>
    <property type="project" value="UniProtKB-UniRule"/>
</dbReference>
<comment type="catalytic activity">
    <reaction evidence="4">
        <text>L-glutamate + NAD(+) + H2O = 2-oxoglutarate + NH4(+) + NADH + H(+)</text>
        <dbReference type="Rhea" id="RHEA:15133"/>
        <dbReference type="ChEBI" id="CHEBI:15377"/>
        <dbReference type="ChEBI" id="CHEBI:15378"/>
        <dbReference type="ChEBI" id="CHEBI:16810"/>
        <dbReference type="ChEBI" id="CHEBI:28938"/>
        <dbReference type="ChEBI" id="CHEBI:29985"/>
        <dbReference type="ChEBI" id="CHEBI:57540"/>
        <dbReference type="ChEBI" id="CHEBI:57945"/>
        <dbReference type="EC" id="1.4.1.2"/>
    </reaction>
</comment>